<evidence type="ECO:0000313" key="1">
    <source>
        <dbReference type="EMBL" id="BBI60714.1"/>
    </source>
</evidence>
<dbReference type="AlphaFoldDB" id="A0A455UBW9"/>
<name>A0A455UBW9_9GAMM</name>
<dbReference type="KEGG" id="hsr:HSBAA_20200"/>
<evidence type="ECO:0000313" key="2">
    <source>
        <dbReference type="Proteomes" id="UP000320231"/>
    </source>
</evidence>
<organism evidence="1 2">
    <name type="scientific">Vreelandella sulfidaeris</name>
    <dbReference type="NCBI Taxonomy" id="115553"/>
    <lineage>
        <taxon>Bacteria</taxon>
        <taxon>Pseudomonadati</taxon>
        <taxon>Pseudomonadota</taxon>
        <taxon>Gammaproteobacteria</taxon>
        <taxon>Oceanospirillales</taxon>
        <taxon>Halomonadaceae</taxon>
        <taxon>Vreelandella</taxon>
    </lineage>
</organism>
<dbReference type="EMBL" id="AP019514">
    <property type="protein sequence ID" value="BBI60714.1"/>
    <property type="molecule type" value="Genomic_DNA"/>
</dbReference>
<reference evidence="1 2" key="1">
    <citation type="journal article" date="2019" name="Microbiol. Resour. Announc.">
        <title>Complete Genome Sequence of Halomonas sulfidaeris Strain Esulfide1 Isolated from a Metal Sulfide Rock at a Depth of 2,200 Meters, Obtained Using Nanopore Sequencing.</title>
        <authorList>
            <person name="Saito M."/>
            <person name="Nishigata A."/>
            <person name="Galipon J."/>
            <person name="Arakawa K."/>
        </authorList>
    </citation>
    <scope>NUCLEOTIDE SEQUENCE [LARGE SCALE GENOMIC DNA]</scope>
    <source>
        <strain evidence="1 2">ATCC BAA-803</strain>
    </source>
</reference>
<sequence length="72" mass="8093">MATVPCACAYKAGGRGQESEEFERQMSSYAEHLSQQGQTVTQQLLPDVDHFSVLEHYLNNGCFVEWIKGFHG</sequence>
<gene>
    <name evidence="1" type="ORF">HSBAA_20200</name>
</gene>
<protein>
    <submittedName>
        <fullName evidence="1">Uncharacterized protein</fullName>
    </submittedName>
</protein>
<accession>A0A455UBW9</accession>
<proteinExistence type="predicted"/>
<dbReference type="Proteomes" id="UP000320231">
    <property type="component" value="Chromosome"/>
</dbReference>